<dbReference type="PROSITE" id="PS51192">
    <property type="entry name" value="HELICASE_ATP_BIND_1"/>
    <property type="match status" value="1"/>
</dbReference>
<comment type="similarity">
    <text evidence="2 15">Belongs to the SNF2/RAD54 helicase family.</text>
</comment>
<keyword evidence="13 15" id="KW-0234">DNA repair</keyword>
<dbReference type="PANTHER" id="PTHR45685:SF2">
    <property type="entry name" value="CHROMATIN-REMODELING ATPASE INO80"/>
    <property type="match status" value="1"/>
</dbReference>
<feature type="compositionally biased region" description="Basic and acidic residues" evidence="16">
    <location>
        <begin position="140"/>
        <end position="151"/>
    </location>
</feature>
<evidence type="ECO:0000256" key="14">
    <source>
        <dbReference type="ARBA" id="ARBA00023242"/>
    </source>
</evidence>
<dbReference type="PROSITE" id="PS51413">
    <property type="entry name" value="DBINO"/>
    <property type="match status" value="1"/>
</dbReference>
<keyword evidence="20" id="KW-0347">Helicase</keyword>
<evidence type="ECO:0000256" key="11">
    <source>
        <dbReference type="ARBA" id="ARBA00023159"/>
    </source>
</evidence>
<dbReference type="GO" id="GO:0006366">
    <property type="term" value="P:transcription by RNA polymerase II"/>
    <property type="evidence" value="ECO:0007669"/>
    <property type="project" value="EnsemblFungi"/>
</dbReference>
<feature type="compositionally biased region" description="Basic residues" evidence="16">
    <location>
        <begin position="152"/>
        <end position="162"/>
    </location>
</feature>
<dbReference type="InterPro" id="IPR000330">
    <property type="entry name" value="SNF2_N"/>
</dbReference>
<dbReference type="InterPro" id="IPR050520">
    <property type="entry name" value="INO80/SWR1_helicase"/>
</dbReference>
<dbReference type="STRING" id="396776.A0A0J8RJ53"/>
<dbReference type="OrthoDB" id="372624at2759"/>
<feature type="compositionally biased region" description="Polar residues" evidence="16">
    <location>
        <begin position="164"/>
        <end position="182"/>
    </location>
</feature>
<dbReference type="EC" id="3.6.4.-" evidence="15"/>
<dbReference type="InterPro" id="IPR020838">
    <property type="entry name" value="DBINO"/>
</dbReference>
<keyword evidence="14" id="KW-0539">Nucleus</keyword>
<dbReference type="eggNOG" id="KOG0388">
    <property type="taxonomic scope" value="Eukaryota"/>
</dbReference>
<keyword evidence="10 15" id="KW-0238">DNA-binding</keyword>
<organism evidence="20 21">
    <name type="scientific">Coccidioides immitis H538.4</name>
    <dbReference type="NCBI Taxonomy" id="396776"/>
    <lineage>
        <taxon>Eukaryota</taxon>
        <taxon>Fungi</taxon>
        <taxon>Dikarya</taxon>
        <taxon>Ascomycota</taxon>
        <taxon>Pezizomycotina</taxon>
        <taxon>Eurotiomycetes</taxon>
        <taxon>Eurotiomycetidae</taxon>
        <taxon>Onygenales</taxon>
        <taxon>Onygenaceae</taxon>
        <taxon>Coccidioides</taxon>
    </lineage>
</organism>
<dbReference type="GO" id="GO:0045944">
    <property type="term" value="P:positive regulation of transcription by RNA polymerase II"/>
    <property type="evidence" value="ECO:0007669"/>
    <property type="project" value="EnsemblFungi"/>
</dbReference>
<feature type="compositionally biased region" description="Basic and acidic residues" evidence="16">
    <location>
        <begin position="207"/>
        <end position="220"/>
    </location>
</feature>
<feature type="compositionally biased region" description="Basic and acidic residues" evidence="16">
    <location>
        <begin position="381"/>
        <end position="390"/>
    </location>
</feature>
<dbReference type="Pfam" id="PF13892">
    <property type="entry name" value="DBINO"/>
    <property type="match status" value="1"/>
</dbReference>
<dbReference type="PANTHER" id="PTHR45685">
    <property type="entry name" value="HELICASE SRCAP-RELATED"/>
    <property type="match status" value="1"/>
</dbReference>
<dbReference type="GO" id="GO:0031509">
    <property type="term" value="P:subtelomeric heterochromatin formation"/>
    <property type="evidence" value="ECO:0007669"/>
    <property type="project" value="EnsemblFungi"/>
</dbReference>
<keyword evidence="11" id="KW-0010">Activator</keyword>
<dbReference type="Proteomes" id="UP000054563">
    <property type="component" value="Unassembled WGS sequence"/>
</dbReference>
<comment type="domain">
    <text evidence="15">The DBINO region is involved in binding to DNA.</text>
</comment>
<evidence type="ECO:0000256" key="10">
    <source>
        <dbReference type="ARBA" id="ARBA00023125"/>
    </source>
</evidence>
<dbReference type="GO" id="GO:0034080">
    <property type="term" value="P:CENP-A containing chromatin assembly"/>
    <property type="evidence" value="ECO:0007669"/>
    <property type="project" value="EnsemblFungi"/>
</dbReference>
<dbReference type="EMBL" id="DS016986">
    <property type="protein sequence ID" value="KMU84701.1"/>
    <property type="molecule type" value="Genomic_DNA"/>
</dbReference>
<feature type="domain" description="Helicase ATP-binding" evidence="17">
    <location>
        <begin position="798"/>
        <end position="894"/>
    </location>
</feature>
<feature type="compositionally biased region" description="Basic residues" evidence="16">
    <location>
        <begin position="465"/>
        <end position="482"/>
    </location>
</feature>
<accession>A0A0J8RJ53</accession>
<feature type="compositionally biased region" description="Polar residues" evidence="16">
    <location>
        <begin position="11"/>
        <end position="24"/>
    </location>
</feature>
<gene>
    <name evidence="20" type="ORF">CIHG_02485</name>
</gene>
<evidence type="ECO:0000256" key="1">
    <source>
        <dbReference type="ARBA" id="ARBA00004123"/>
    </source>
</evidence>
<feature type="compositionally biased region" description="Low complexity" evidence="16">
    <location>
        <begin position="109"/>
        <end position="130"/>
    </location>
</feature>
<evidence type="ECO:0000259" key="17">
    <source>
        <dbReference type="PROSITE" id="PS51192"/>
    </source>
</evidence>
<dbReference type="InterPro" id="IPR027417">
    <property type="entry name" value="P-loop_NTPase"/>
</dbReference>
<evidence type="ECO:0000256" key="12">
    <source>
        <dbReference type="ARBA" id="ARBA00023163"/>
    </source>
</evidence>
<comment type="function">
    <text evidence="15">ATPase component of the INO80 complex which remodels chromatin by shifting nucleosomes and is involved in DNA repair.</text>
</comment>
<dbReference type="InterPro" id="IPR014001">
    <property type="entry name" value="Helicase_ATP-bd"/>
</dbReference>
<feature type="domain" description="Helicase C-terminal" evidence="18">
    <location>
        <begin position="1298"/>
        <end position="1458"/>
    </location>
</feature>
<keyword evidence="12" id="KW-0804">Transcription</keyword>
<evidence type="ECO:0000256" key="7">
    <source>
        <dbReference type="ARBA" id="ARBA00022840"/>
    </source>
</evidence>
<evidence type="ECO:0000256" key="8">
    <source>
        <dbReference type="ARBA" id="ARBA00023015"/>
    </source>
</evidence>
<feature type="region of interest" description="Disordered" evidence="16">
    <location>
        <begin position="1469"/>
        <end position="1518"/>
    </location>
</feature>
<evidence type="ECO:0000256" key="4">
    <source>
        <dbReference type="ARBA" id="ARBA00022741"/>
    </source>
</evidence>
<dbReference type="Pfam" id="PF00271">
    <property type="entry name" value="Helicase_C"/>
    <property type="match status" value="1"/>
</dbReference>
<dbReference type="GO" id="GO:0000722">
    <property type="term" value="P:telomere maintenance via recombination"/>
    <property type="evidence" value="ECO:0007669"/>
    <property type="project" value="EnsemblFungi"/>
</dbReference>
<feature type="compositionally biased region" description="Pro residues" evidence="16">
    <location>
        <begin position="38"/>
        <end position="48"/>
    </location>
</feature>
<dbReference type="GO" id="GO:0003677">
    <property type="term" value="F:DNA binding"/>
    <property type="evidence" value="ECO:0007669"/>
    <property type="project" value="UniProtKB-UniRule"/>
</dbReference>
<evidence type="ECO:0000259" key="19">
    <source>
        <dbReference type="PROSITE" id="PS51413"/>
    </source>
</evidence>
<feature type="compositionally biased region" description="Basic and acidic residues" evidence="16">
    <location>
        <begin position="508"/>
        <end position="528"/>
    </location>
</feature>
<evidence type="ECO:0000256" key="3">
    <source>
        <dbReference type="ARBA" id="ARBA00019805"/>
    </source>
</evidence>
<evidence type="ECO:0000256" key="9">
    <source>
        <dbReference type="ARBA" id="ARBA00023054"/>
    </source>
</evidence>
<keyword evidence="8" id="KW-0805">Transcription regulation</keyword>
<dbReference type="CDD" id="cd18793">
    <property type="entry name" value="SF2_C_SNF"/>
    <property type="match status" value="1"/>
</dbReference>
<dbReference type="SMART" id="SM00490">
    <property type="entry name" value="HELICc"/>
    <property type="match status" value="1"/>
</dbReference>
<feature type="compositionally biased region" description="Basic and acidic residues" evidence="16">
    <location>
        <begin position="399"/>
        <end position="416"/>
    </location>
</feature>
<evidence type="ECO:0000313" key="20">
    <source>
        <dbReference type="EMBL" id="KMU84701.1"/>
    </source>
</evidence>
<keyword evidence="4" id="KW-0547">Nucleotide-binding</keyword>
<sequence>MAGVPPYGMHSPTQQPRYPSYSPSTRDRQPYSGNDPYQHPPRTPPSFAPPSSLSRSPHFARPPSPMNTTLPPLNGTVVNADGSPPYHGHSGSATSGYTLPRPFGGSLMSATSHSPPPSYSHASGSHSHPSNIPDSFSQSPKRESEPYDVRLRRGPLLRRNRNPHAQTQCPSPTSSPDQQTNRLPAGRHHRPKRINPALCLPIAPTPKVDKEPLSEPEKPRGSSHYETAYNEMHHRPAMNGFTPAKSPLAAMPSPLSKSRKLVDEEEIDKISRENIARALEQIDALDNSDAEAPGFEQEWERYMAKSRKRARELDAIEGRKRKRRRTEFLGKLAKMFEKQALQGIERFNRIHEAEVQMEVQQKEIQEEKERKKDMQRKRRRENTVRHEMEKLNAAQKKANKIEDEAEKQKLAKEIARSKKKIKDTTLALERGEASQEISEVNPLAPNLEGGTTSSFHIRTKSPPPPKKRAAKGTSSRPRKSKEKKQAEKDAAEAAYAAMENEDLVPLAPKEDPRKTSLKKESKAARSKEPSPVPATPYDSKGYNQFYEQLWRDIARKDIPKVYRIKVVSLSTRQENLRKTAQLAAKQARKWQEKTNRSMKDTQARAKRTMREMMTFWRRNEREERDMRRLAQRQELELAKKAEADREANRQRRKLNFLISQTELYSHFIGRKIKTDKAQDSGDATTTAAIEGNGEGKVPDSLVPLPDGGAKVTSFDDLDFDAEDETALRQAAMANAQSAVQEAQDRARAFNGEENKMADFDEGEMNFQNPTSLGDVEEIVKFVPDLKVLPYWGSAKDRKVLRKFWDRRNITYRKQSEFHVLVTSYQLVVGDAQYFQKIKWQYMILDEAQAIKSSQSSRWKSLLGMHCRNRLLLTGTPIQNNMQELWALLHFIMPTLFDSHDEFSEWFSKDIESHAQSNTKLNEDQLKRLHMILKPFMLRRIKKHVQKELGDKVEKDVFCDLTYRQRAYYTSLRNRVSIMDLIEKAAIGDDTDSTTLMNLVMQFRKVCNHPDLFERAETTSPFSVCYFAETASFVREGPFVDVGYSTRNLVEYDLPRLLCSPEGRLDVAGPGNNKAGFEGRYLSHLMNIWTPENIRESMSHNDAFSWLRFADTSVGEAYEVSHKGVFERAVRRRDYSNRLSLLDVAYDAEDGVNINSVHVHSLFNIVERNDRRALADITATGYMRELLNVASNVAERGGIRTIEPCAKPGASAPPITISCSGQAAIAEARATFFNTAVRHALFAAPTKAMEEEILSNKLDPAPYSLRPLLPQPGSMKGRYTNITVPSMRRFVTDSGKLAKLDELLRELKNGGHRVLLYFQMTRMIDLMEEYLTYRNYKYCRLDGSTKLEDRRDTVSDFQQRPEIFVFLLSTRAGGLGINLTAADTVIFYDSDWNPTIDSQAMDRAHRLGQTKQVTVYRLITRGTIEERIRKRALQKEEVQRVVISGGAAGGVDFNARSRENRTKDIAITKPSGAATPVSGDVSGVPGVKGRRGRGGGGVGRSKKAKTMKERLRLVDGEVD</sequence>
<dbReference type="GO" id="GO:0000775">
    <property type="term" value="C:chromosome, centromeric region"/>
    <property type="evidence" value="ECO:0007669"/>
    <property type="project" value="EnsemblFungi"/>
</dbReference>
<keyword evidence="6 15" id="KW-0378">Hydrolase</keyword>
<protein>
    <recommendedName>
        <fullName evidence="3 15">Chromatin-remodeling ATPase INO80</fullName>
        <ecNumber evidence="15">3.6.4.-</ecNumber>
    </recommendedName>
</protein>
<feature type="compositionally biased region" description="Basic and acidic residues" evidence="16">
    <location>
        <begin position="1505"/>
        <end position="1518"/>
    </location>
</feature>
<feature type="region of interest" description="Disordered" evidence="16">
    <location>
        <begin position="676"/>
        <end position="701"/>
    </location>
</feature>
<dbReference type="Pfam" id="PF00176">
    <property type="entry name" value="SNF2-rel_dom"/>
    <property type="match status" value="1"/>
</dbReference>
<comment type="subcellular location">
    <subcellularLocation>
        <location evidence="1 15">Nucleus</location>
    </subcellularLocation>
</comment>
<dbReference type="SUPFAM" id="SSF52540">
    <property type="entry name" value="P-loop containing nucleoside triphosphate hydrolases"/>
    <property type="match status" value="2"/>
</dbReference>
<keyword evidence="7 15" id="KW-0067">ATP-binding</keyword>
<dbReference type="GO" id="GO:0000781">
    <property type="term" value="C:chromosome, telomeric region"/>
    <property type="evidence" value="ECO:0007669"/>
    <property type="project" value="GOC"/>
</dbReference>
<dbReference type="GO" id="GO:0031011">
    <property type="term" value="C:Ino80 complex"/>
    <property type="evidence" value="ECO:0007669"/>
    <property type="project" value="UniProtKB-UniRule"/>
</dbReference>
<keyword evidence="5 15" id="KW-0227">DNA damage</keyword>
<name>A0A0J8RJ53_COCIT</name>
<dbReference type="GO" id="GO:0004386">
    <property type="term" value="F:helicase activity"/>
    <property type="evidence" value="ECO:0007669"/>
    <property type="project" value="UniProtKB-KW"/>
</dbReference>
<evidence type="ECO:0000259" key="18">
    <source>
        <dbReference type="PROSITE" id="PS51194"/>
    </source>
</evidence>
<dbReference type="PROSITE" id="PS51194">
    <property type="entry name" value="HELICASE_CTER"/>
    <property type="match status" value="1"/>
</dbReference>
<evidence type="ECO:0000313" key="21">
    <source>
        <dbReference type="Proteomes" id="UP000054563"/>
    </source>
</evidence>
<feature type="region of interest" description="Disordered" evidence="16">
    <location>
        <begin position="1"/>
        <end position="224"/>
    </location>
</feature>
<evidence type="ECO:0000256" key="16">
    <source>
        <dbReference type="SAM" id="MobiDB-lite"/>
    </source>
</evidence>
<dbReference type="InterPro" id="IPR049730">
    <property type="entry name" value="SNF2/RAD54-like_C"/>
</dbReference>
<dbReference type="GO" id="GO:0032006">
    <property type="term" value="P:regulation of TOR signaling"/>
    <property type="evidence" value="ECO:0007669"/>
    <property type="project" value="EnsemblFungi"/>
</dbReference>
<dbReference type="Gene3D" id="3.40.50.300">
    <property type="entry name" value="P-loop containing nucleotide triphosphate hydrolases"/>
    <property type="match status" value="2"/>
</dbReference>
<dbReference type="GO" id="GO:0042393">
    <property type="term" value="F:histone binding"/>
    <property type="evidence" value="ECO:0007669"/>
    <property type="project" value="TreeGrafter"/>
</dbReference>
<dbReference type="InterPro" id="IPR038718">
    <property type="entry name" value="SNF2-like_sf"/>
</dbReference>
<keyword evidence="9" id="KW-0175">Coiled coil</keyword>
<evidence type="ECO:0000256" key="15">
    <source>
        <dbReference type="RuleBase" id="RU368001"/>
    </source>
</evidence>
<evidence type="ECO:0000256" key="6">
    <source>
        <dbReference type="ARBA" id="ARBA00022801"/>
    </source>
</evidence>
<dbReference type="SMART" id="SM00487">
    <property type="entry name" value="DEXDc"/>
    <property type="match status" value="1"/>
</dbReference>
<feature type="domain" description="DBINO" evidence="19">
    <location>
        <begin position="549"/>
        <end position="674"/>
    </location>
</feature>
<comment type="subunit">
    <text evidence="15">Component of the INO80 chromatin-remodeling complex.</text>
</comment>
<feature type="region of interest" description="Disordered" evidence="16">
    <location>
        <begin position="364"/>
        <end position="539"/>
    </location>
</feature>
<feature type="region of interest" description="Disordered" evidence="16">
    <location>
        <begin position="236"/>
        <end position="260"/>
    </location>
</feature>
<dbReference type="GO" id="GO:0006281">
    <property type="term" value="P:DNA repair"/>
    <property type="evidence" value="ECO:0007669"/>
    <property type="project" value="UniProtKB-UniRule"/>
</dbReference>
<comment type="catalytic activity">
    <reaction evidence="15">
        <text>ATP + H2O = ADP + phosphate + H(+)</text>
        <dbReference type="Rhea" id="RHEA:13065"/>
        <dbReference type="ChEBI" id="CHEBI:15377"/>
        <dbReference type="ChEBI" id="CHEBI:15378"/>
        <dbReference type="ChEBI" id="CHEBI:30616"/>
        <dbReference type="ChEBI" id="CHEBI:43474"/>
        <dbReference type="ChEBI" id="CHEBI:456216"/>
    </reaction>
</comment>
<evidence type="ECO:0000256" key="2">
    <source>
        <dbReference type="ARBA" id="ARBA00007025"/>
    </source>
</evidence>
<dbReference type="Gene3D" id="3.40.50.10810">
    <property type="entry name" value="Tandem AAA-ATPase domain"/>
    <property type="match status" value="1"/>
</dbReference>
<evidence type="ECO:0000256" key="13">
    <source>
        <dbReference type="ARBA" id="ARBA00023204"/>
    </source>
</evidence>
<evidence type="ECO:0000256" key="5">
    <source>
        <dbReference type="ARBA" id="ARBA00022763"/>
    </source>
</evidence>
<dbReference type="GO" id="GO:0005524">
    <property type="term" value="F:ATP binding"/>
    <property type="evidence" value="ECO:0007669"/>
    <property type="project" value="UniProtKB-UniRule"/>
</dbReference>
<proteinExistence type="inferred from homology"/>
<reference evidence="21" key="1">
    <citation type="journal article" date="2010" name="Genome Res.">
        <title>Population genomic sequencing of Coccidioides fungi reveals recent hybridization and transposon control.</title>
        <authorList>
            <person name="Neafsey D.E."/>
            <person name="Barker B.M."/>
            <person name="Sharpton T.J."/>
            <person name="Stajich J.E."/>
            <person name="Park D.J."/>
            <person name="Whiston E."/>
            <person name="Hung C.-Y."/>
            <person name="McMahan C."/>
            <person name="White J."/>
            <person name="Sykes S."/>
            <person name="Heiman D."/>
            <person name="Young S."/>
            <person name="Zeng Q."/>
            <person name="Abouelleil A."/>
            <person name="Aftuck L."/>
            <person name="Bessette D."/>
            <person name="Brown A."/>
            <person name="FitzGerald M."/>
            <person name="Lui A."/>
            <person name="Macdonald J.P."/>
            <person name="Priest M."/>
            <person name="Orbach M.J."/>
            <person name="Galgiani J.N."/>
            <person name="Kirkland T.N."/>
            <person name="Cole G.T."/>
            <person name="Birren B.W."/>
            <person name="Henn M.R."/>
            <person name="Taylor J.W."/>
            <person name="Rounsley S.D."/>
        </authorList>
    </citation>
    <scope>NUCLEOTIDE SEQUENCE [LARGE SCALE GENOMIC DNA]</scope>
    <source>
        <strain evidence="21">H538.4</strain>
    </source>
</reference>
<dbReference type="FunFam" id="3.40.50.300:FF:001269">
    <property type="entry name" value="SNF2 family helicase/ATPase"/>
    <property type="match status" value="1"/>
</dbReference>
<dbReference type="VEuPathDB" id="FungiDB:CIHG_02485"/>
<feature type="compositionally biased region" description="Low complexity" evidence="16">
    <location>
        <begin position="1475"/>
        <end position="1486"/>
    </location>
</feature>
<dbReference type="InterPro" id="IPR001650">
    <property type="entry name" value="Helicase_C-like"/>
</dbReference>
<dbReference type="GO" id="GO:0016887">
    <property type="term" value="F:ATP hydrolysis activity"/>
    <property type="evidence" value="ECO:0007669"/>
    <property type="project" value="EnsemblFungi"/>
</dbReference>